<dbReference type="KEGG" id="scac:106086449"/>
<proteinExistence type="predicted"/>
<accession>A0A1I8P274</accession>
<organism evidence="2 3">
    <name type="scientific">Stomoxys calcitrans</name>
    <name type="common">Stable fly</name>
    <name type="synonym">Conops calcitrans</name>
    <dbReference type="NCBI Taxonomy" id="35570"/>
    <lineage>
        <taxon>Eukaryota</taxon>
        <taxon>Metazoa</taxon>
        <taxon>Ecdysozoa</taxon>
        <taxon>Arthropoda</taxon>
        <taxon>Hexapoda</taxon>
        <taxon>Insecta</taxon>
        <taxon>Pterygota</taxon>
        <taxon>Neoptera</taxon>
        <taxon>Endopterygota</taxon>
        <taxon>Diptera</taxon>
        <taxon>Brachycera</taxon>
        <taxon>Muscomorpha</taxon>
        <taxon>Muscoidea</taxon>
        <taxon>Muscidae</taxon>
        <taxon>Stomoxys</taxon>
    </lineage>
</organism>
<feature type="compositionally biased region" description="Basic residues" evidence="1">
    <location>
        <begin position="123"/>
        <end position="133"/>
    </location>
</feature>
<reference evidence="2" key="1">
    <citation type="submission" date="2020-05" db="UniProtKB">
        <authorList>
            <consortium name="EnsemblMetazoa"/>
        </authorList>
    </citation>
    <scope>IDENTIFICATION</scope>
    <source>
        <strain evidence="2">USDA</strain>
    </source>
</reference>
<feature type="region of interest" description="Disordered" evidence="1">
    <location>
        <begin position="179"/>
        <end position="218"/>
    </location>
</feature>
<dbReference type="EnsemblMetazoa" id="SCAU004188-RA">
    <property type="protein sequence ID" value="SCAU004188-PA"/>
    <property type="gene ID" value="SCAU004188"/>
</dbReference>
<name>A0A1I8P274_STOCA</name>
<evidence type="ECO:0000313" key="3">
    <source>
        <dbReference type="Proteomes" id="UP000095300"/>
    </source>
</evidence>
<evidence type="ECO:0000256" key="1">
    <source>
        <dbReference type="SAM" id="MobiDB-lite"/>
    </source>
</evidence>
<dbReference type="OrthoDB" id="200110at2759"/>
<dbReference type="VEuPathDB" id="VectorBase:SCAU004188"/>
<evidence type="ECO:0000313" key="2">
    <source>
        <dbReference type="EnsemblMetazoa" id="SCAU004188-PA"/>
    </source>
</evidence>
<gene>
    <name evidence="2" type="primary">106086449</name>
</gene>
<feature type="compositionally biased region" description="Polar residues" evidence="1">
    <location>
        <begin position="94"/>
        <end position="106"/>
    </location>
</feature>
<keyword evidence="3" id="KW-1185">Reference proteome</keyword>
<dbReference type="Proteomes" id="UP000095300">
    <property type="component" value="Unassembled WGS sequence"/>
</dbReference>
<sequence length="523" mass="60703">MTTKRRYSLSETRIEEHLKLLEELDTLPLVDSCCDICHCDCYSSHRSEVVEESTHSASRIQKERKSVSCLNDEVEGKKIAKKKDRASSKPLASEPSSKSALPNEKSTILKPKQAPNEGENNLRKKRKQKKRSKSVCSRSQSQCSERHYTRDCEILQDLLTSLDDSHTPPLEIQGMCKESAKTMRTSKTPPPPPPTSASTKQTASSTKQTASSSHHFENSKTLAPVRLSESMANLCIVPTIRDAYQKVPAHDKRILNRMATKRNEQAVSKENAWLARKYWENERYERELLKCEQMEEYKKAVRDKQFQDYLQTKARLNEIAQRDLCELQRLRESLQQKDARTKKRLQNLRIERDMSVNQKRCEELRKAEHVNINQEELNLDEMLKKSEICQRLTERLKRADHIRNAMLDNYLKRLRYGNYIEQLQHEEHWRELQLSEKLKREQLKEEITRKRCRSQHFVEAKLKHNEALRKTAKLSKSLRDLVRSSVTPETGVMLYGGTMTGGNAGCGAAVGHTTKLIFDRRPF</sequence>
<feature type="compositionally biased region" description="Low complexity" evidence="1">
    <location>
        <begin position="196"/>
        <end position="213"/>
    </location>
</feature>
<dbReference type="STRING" id="35570.A0A1I8P274"/>
<protein>
    <submittedName>
        <fullName evidence="2">Uncharacterized protein</fullName>
    </submittedName>
</protein>
<feature type="region of interest" description="Disordered" evidence="1">
    <location>
        <begin position="79"/>
        <end position="140"/>
    </location>
</feature>
<dbReference type="AlphaFoldDB" id="A0A1I8P274"/>